<evidence type="ECO:0000313" key="3">
    <source>
        <dbReference type="Proteomes" id="UP001054945"/>
    </source>
</evidence>
<comment type="caution">
    <text evidence="2">The sequence shown here is derived from an EMBL/GenBank/DDBJ whole genome shotgun (WGS) entry which is preliminary data.</text>
</comment>
<proteinExistence type="predicted"/>
<organism evidence="2 3">
    <name type="scientific">Caerostris extrusa</name>
    <name type="common">Bark spider</name>
    <name type="synonym">Caerostris bankana</name>
    <dbReference type="NCBI Taxonomy" id="172846"/>
    <lineage>
        <taxon>Eukaryota</taxon>
        <taxon>Metazoa</taxon>
        <taxon>Ecdysozoa</taxon>
        <taxon>Arthropoda</taxon>
        <taxon>Chelicerata</taxon>
        <taxon>Arachnida</taxon>
        <taxon>Araneae</taxon>
        <taxon>Araneomorphae</taxon>
        <taxon>Entelegynae</taxon>
        <taxon>Araneoidea</taxon>
        <taxon>Araneidae</taxon>
        <taxon>Caerostris</taxon>
    </lineage>
</organism>
<keyword evidence="1" id="KW-0812">Transmembrane</keyword>
<evidence type="ECO:0000256" key="1">
    <source>
        <dbReference type="SAM" id="Phobius"/>
    </source>
</evidence>
<reference evidence="2 3" key="1">
    <citation type="submission" date="2021-06" db="EMBL/GenBank/DDBJ databases">
        <title>Caerostris extrusa draft genome.</title>
        <authorList>
            <person name="Kono N."/>
            <person name="Arakawa K."/>
        </authorList>
    </citation>
    <scope>NUCLEOTIDE SEQUENCE [LARGE SCALE GENOMIC DNA]</scope>
</reference>
<protein>
    <submittedName>
        <fullName evidence="2">Uncharacterized protein</fullName>
    </submittedName>
</protein>
<dbReference type="Proteomes" id="UP001054945">
    <property type="component" value="Unassembled WGS sequence"/>
</dbReference>
<evidence type="ECO:0000313" key="2">
    <source>
        <dbReference type="EMBL" id="GIY57584.1"/>
    </source>
</evidence>
<name>A0AAV4UIQ1_CAEEX</name>
<dbReference type="EMBL" id="BPLR01012927">
    <property type="protein sequence ID" value="GIY57584.1"/>
    <property type="molecule type" value="Genomic_DNA"/>
</dbReference>
<gene>
    <name evidence="2" type="ORF">CEXT_312681</name>
</gene>
<keyword evidence="1" id="KW-1133">Transmembrane helix</keyword>
<dbReference type="AlphaFoldDB" id="A0AAV4UIQ1"/>
<sequence length="94" mass="10587">MVGDGSNISFTVYIIRFRMPFLFGFLSFILPRFACSPVGGVAVVDQSDIARFPLIALLGQHDMDGKTCIQRLFVQLDKSIFPDDASRFTFYRNA</sequence>
<keyword evidence="1" id="KW-0472">Membrane</keyword>
<accession>A0AAV4UIQ1</accession>
<keyword evidence="3" id="KW-1185">Reference proteome</keyword>
<feature type="transmembrane region" description="Helical" evidence="1">
    <location>
        <begin position="21"/>
        <end position="44"/>
    </location>
</feature>